<dbReference type="HOGENOM" id="CLU_028895_3_1_1"/>
<dbReference type="OrthoDB" id="5572844at2759"/>
<evidence type="ECO:0000313" key="1">
    <source>
        <dbReference type="EMBL" id="KIP08032.1"/>
    </source>
</evidence>
<dbReference type="Proteomes" id="UP000053257">
    <property type="component" value="Unassembled WGS sequence"/>
</dbReference>
<sequence>MPPASVRPFCGYVDTTADALRLIQAARCGLIPRITRRLNELERRAMIKTGAIFVFSVDESGIKRWTDGYTWTPSRISGNFLVYREVTERPSRGTYHPSYPPEMAQRLESSVALKSQGLIKKTITVKIAGSDHHLICYYTQDDVRSGRLRRPTTVPELMALEIPLELIQSTNFRYPPKLEAGPDGRLTRM</sequence>
<dbReference type="Pfam" id="PF09729">
    <property type="entry name" value="Gti1_Pac2"/>
    <property type="match status" value="2"/>
</dbReference>
<accession>A0A0C3S965</accession>
<evidence type="ECO:0008006" key="3">
    <source>
        <dbReference type="Google" id="ProtNLM"/>
    </source>
</evidence>
<gene>
    <name evidence="1" type="ORF">PHLGIDRAFT_104921</name>
</gene>
<name>A0A0C3S965_PHLG1</name>
<dbReference type="EMBL" id="KN840486">
    <property type="protein sequence ID" value="KIP08032.1"/>
    <property type="molecule type" value="Genomic_DNA"/>
</dbReference>
<dbReference type="AlphaFoldDB" id="A0A0C3S965"/>
<reference evidence="1 2" key="1">
    <citation type="journal article" date="2014" name="PLoS Genet.">
        <title>Analysis of the Phlebiopsis gigantea genome, transcriptome and secretome provides insight into its pioneer colonization strategies of wood.</title>
        <authorList>
            <person name="Hori C."/>
            <person name="Ishida T."/>
            <person name="Igarashi K."/>
            <person name="Samejima M."/>
            <person name="Suzuki H."/>
            <person name="Master E."/>
            <person name="Ferreira P."/>
            <person name="Ruiz-Duenas F.J."/>
            <person name="Held B."/>
            <person name="Canessa P."/>
            <person name="Larrondo L.F."/>
            <person name="Schmoll M."/>
            <person name="Druzhinina I.S."/>
            <person name="Kubicek C.P."/>
            <person name="Gaskell J.A."/>
            <person name="Kersten P."/>
            <person name="St John F."/>
            <person name="Glasner J."/>
            <person name="Sabat G."/>
            <person name="Splinter BonDurant S."/>
            <person name="Syed K."/>
            <person name="Yadav J."/>
            <person name="Mgbeahuruike A.C."/>
            <person name="Kovalchuk A."/>
            <person name="Asiegbu F.O."/>
            <person name="Lackner G."/>
            <person name="Hoffmeister D."/>
            <person name="Rencoret J."/>
            <person name="Gutierrez A."/>
            <person name="Sun H."/>
            <person name="Lindquist E."/>
            <person name="Barry K."/>
            <person name="Riley R."/>
            <person name="Grigoriev I.V."/>
            <person name="Henrissat B."/>
            <person name="Kues U."/>
            <person name="Berka R.M."/>
            <person name="Martinez A.T."/>
            <person name="Covert S.F."/>
            <person name="Blanchette R.A."/>
            <person name="Cullen D."/>
        </authorList>
    </citation>
    <scope>NUCLEOTIDE SEQUENCE [LARGE SCALE GENOMIC DNA]</scope>
    <source>
        <strain evidence="1 2">11061_1 CR5-6</strain>
    </source>
</reference>
<dbReference type="PANTHER" id="PTHR28027:SF2">
    <property type="entry name" value="TRANSCRIPTIONAL REGULATOR MIT1"/>
    <property type="match status" value="1"/>
</dbReference>
<organism evidence="1 2">
    <name type="scientific">Phlebiopsis gigantea (strain 11061_1 CR5-6)</name>
    <name type="common">White-rot fungus</name>
    <name type="synonym">Peniophora gigantea</name>
    <dbReference type="NCBI Taxonomy" id="745531"/>
    <lineage>
        <taxon>Eukaryota</taxon>
        <taxon>Fungi</taxon>
        <taxon>Dikarya</taxon>
        <taxon>Basidiomycota</taxon>
        <taxon>Agaricomycotina</taxon>
        <taxon>Agaricomycetes</taxon>
        <taxon>Polyporales</taxon>
        <taxon>Phanerochaetaceae</taxon>
        <taxon>Phlebiopsis</taxon>
    </lineage>
</organism>
<dbReference type="GO" id="GO:0003677">
    <property type="term" value="F:DNA binding"/>
    <property type="evidence" value="ECO:0007669"/>
    <property type="project" value="TreeGrafter"/>
</dbReference>
<proteinExistence type="predicted"/>
<dbReference type="PANTHER" id="PTHR28027">
    <property type="entry name" value="TRANSCRIPTIONAL REGULATOR MIT1"/>
    <property type="match status" value="1"/>
</dbReference>
<protein>
    <recommendedName>
        <fullName evidence="3">Gti1/Pac2 family-domain-containing protein</fullName>
    </recommendedName>
</protein>
<evidence type="ECO:0000313" key="2">
    <source>
        <dbReference type="Proteomes" id="UP000053257"/>
    </source>
</evidence>
<dbReference type="InterPro" id="IPR018608">
    <property type="entry name" value="Gti1/Pac2"/>
</dbReference>
<keyword evidence="2" id="KW-1185">Reference proteome</keyword>